<dbReference type="InterPro" id="IPR036689">
    <property type="entry name" value="ESAT-6-like_sf"/>
</dbReference>
<dbReference type="RefSeq" id="WP_173055260.1">
    <property type="nucleotide sequence ID" value="NZ_BAABGO010000018.1"/>
</dbReference>
<reference evidence="2 3" key="2">
    <citation type="submission" date="2020-03" db="EMBL/GenBank/DDBJ databases">
        <authorList>
            <person name="Ichikawa N."/>
            <person name="Kimura A."/>
            <person name="Kitahashi Y."/>
            <person name="Uohara A."/>
        </authorList>
    </citation>
    <scope>NUCLEOTIDE SEQUENCE [LARGE SCALE GENOMIC DNA]</scope>
    <source>
        <strain evidence="2 3">NBRC 108639</strain>
    </source>
</reference>
<name>A0A6V8K5Z4_9ACTN</name>
<gene>
    <name evidence="2" type="ORF">Phou_018880</name>
</gene>
<dbReference type="SUPFAM" id="SSF140453">
    <property type="entry name" value="EsxAB dimer-like"/>
    <property type="match status" value="1"/>
</dbReference>
<evidence type="ECO:0000313" key="3">
    <source>
        <dbReference type="Proteomes" id="UP000482800"/>
    </source>
</evidence>
<comment type="caution">
    <text evidence="2">The sequence shown here is derived from an EMBL/GenBank/DDBJ whole genome shotgun (WGS) entry which is preliminary data.</text>
</comment>
<evidence type="ECO:0000256" key="1">
    <source>
        <dbReference type="RuleBase" id="RU362001"/>
    </source>
</evidence>
<accession>A0A6V8K5Z4</accession>
<dbReference type="Proteomes" id="UP000482800">
    <property type="component" value="Unassembled WGS sequence"/>
</dbReference>
<sequence>MSSDLPITYNFGAIADVATAIGTYSGNMDVELGDLYNDFKTLFASEWQGAAGQACDAAQQQWNAGADEIKGALLRLGQALGASSERMQQVDQSISAGF</sequence>
<proteinExistence type="inferred from homology"/>
<dbReference type="InterPro" id="IPR010310">
    <property type="entry name" value="T7SS_ESAT-6-like"/>
</dbReference>
<comment type="similarity">
    <text evidence="1">Belongs to the WXG100 family.</text>
</comment>
<reference evidence="2 3" key="1">
    <citation type="submission" date="2020-03" db="EMBL/GenBank/DDBJ databases">
        <title>Whole genome shotgun sequence of Phytohabitans houttuyneae NBRC 108639.</title>
        <authorList>
            <person name="Komaki H."/>
            <person name="Tamura T."/>
        </authorList>
    </citation>
    <scope>NUCLEOTIDE SEQUENCE [LARGE SCALE GENOMIC DNA]</scope>
    <source>
        <strain evidence="2 3">NBRC 108639</strain>
    </source>
</reference>
<dbReference type="Pfam" id="PF06013">
    <property type="entry name" value="WXG100"/>
    <property type="match status" value="1"/>
</dbReference>
<dbReference type="Gene3D" id="1.10.287.1060">
    <property type="entry name" value="ESAT-6-like"/>
    <property type="match status" value="1"/>
</dbReference>
<organism evidence="2 3">
    <name type="scientific">Phytohabitans houttuyneae</name>
    <dbReference type="NCBI Taxonomy" id="1076126"/>
    <lineage>
        <taxon>Bacteria</taxon>
        <taxon>Bacillati</taxon>
        <taxon>Actinomycetota</taxon>
        <taxon>Actinomycetes</taxon>
        <taxon>Micromonosporales</taxon>
        <taxon>Micromonosporaceae</taxon>
    </lineage>
</organism>
<dbReference type="NCBIfam" id="TIGR03930">
    <property type="entry name" value="WXG100_ESAT6"/>
    <property type="match status" value="1"/>
</dbReference>
<protein>
    <recommendedName>
        <fullName evidence="1">ESAT-6-like protein</fullName>
    </recommendedName>
</protein>
<dbReference type="EMBL" id="BLPF01000001">
    <property type="protein sequence ID" value="GFJ77708.1"/>
    <property type="molecule type" value="Genomic_DNA"/>
</dbReference>
<evidence type="ECO:0000313" key="2">
    <source>
        <dbReference type="EMBL" id="GFJ77708.1"/>
    </source>
</evidence>
<dbReference type="AlphaFoldDB" id="A0A6V8K5Z4"/>
<keyword evidence="3" id="KW-1185">Reference proteome</keyword>